<dbReference type="EMBL" id="CAADFE010000037">
    <property type="protein sequence ID" value="VFJ72787.1"/>
    <property type="molecule type" value="Genomic_DNA"/>
</dbReference>
<proteinExistence type="predicted"/>
<feature type="compositionally biased region" description="Basic and acidic residues" evidence="1">
    <location>
        <begin position="1"/>
        <end position="16"/>
    </location>
</feature>
<gene>
    <name evidence="2" type="ORF">BECKFW1821C_GA0114237_103724</name>
</gene>
<evidence type="ECO:0000256" key="1">
    <source>
        <dbReference type="SAM" id="MobiDB-lite"/>
    </source>
</evidence>
<name>A0A450TUV9_9GAMM</name>
<sequence>MRADLSLRRMTERLESSEASPQPPTSLSGIMRDVEGKVGEKSTSATKTSAARTVIIVVTTPQDLQFWSLHVRERYNHRSR</sequence>
<accession>A0A450TUV9</accession>
<protein>
    <submittedName>
        <fullName evidence="2">Uncharacterized protein</fullName>
    </submittedName>
</protein>
<feature type="compositionally biased region" description="Polar residues" evidence="1">
    <location>
        <begin position="17"/>
        <end position="28"/>
    </location>
</feature>
<dbReference type="AlphaFoldDB" id="A0A450TUV9"/>
<reference evidence="2" key="1">
    <citation type="submission" date="2019-02" db="EMBL/GenBank/DDBJ databases">
        <authorList>
            <person name="Gruber-Vodicka R. H."/>
            <person name="Seah K. B. B."/>
        </authorList>
    </citation>
    <scope>NUCLEOTIDE SEQUENCE</scope>
    <source>
        <strain evidence="2">BECK_BZ131</strain>
    </source>
</reference>
<feature type="region of interest" description="Disordered" evidence="1">
    <location>
        <begin position="1"/>
        <end position="49"/>
    </location>
</feature>
<evidence type="ECO:0000313" key="2">
    <source>
        <dbReference type="EMBL" id="VFJ72787.1"/>
    </source>
</evidence>
<organism evidence="2">
    <name type="scientific">Candidatus Kentrum sp. FW</name>
    <dbReference type="NCBI Taxonomy" id="2126338"/>
    <lineage>
        <taxon>Bacteria</taxon>
        <taxon>Pseudomonadati</taxon>
        <taxon>Pseudomonadota</taxon>
        <taxon>Gammaproteobacteria</taxon>
        <taxon>Candidatus Kentrum</taxon>
    </lineage>
</organism>